<dbReference type="PANTHER" id="PTHR47821">
    <property type="entry name" value="PHOSPHOGLYCERATE MUTASE FAMILY PROTEIN"/>
    <property type="match status" value="1"/>
</dbReference>
<reference evidence="3" key="1">
    <citation type="journal article" date="2016" name="Nature">
        <title>The genome of the seagrass Zostera marina reveals angiosperm adaptation to the sea.</title>
        <authorList>
            <person name="Olsen J.L."/>
            <person name="Rouze P."/>
            <person name="Verhelst B."/>
            <person name="Lin Y.-C."/>
            <person name="Bayer T."/>
            <person name="Collen J."/>
            <person name="Dattolo E."/>
            <person name="De Paoli E."/>
            <person name="Dittami S."/>
            <person name="Maumus F."/>
            <person name="Michel G."/>
            <person name="Kersting A."/>
            <person name="Lauritano C."/>
            <person name="Lohaus R."/>
            <person name="Toepel M."/>
            <person name="Tonon T."/>
            <person name="Vanneste K."/>
            <person name="Amirebrahimi M."/>
            <person name="Brakel J."/>
            <person name="Bostroem C."/>
            <person name="Chovatia M."/>
            <person name="Grimwood J."/>
            <person name="Jenkins J.W."/>
            <person name="Jueterbock A."/>
            <person name="Mraz A."/>
            <person name="Stam W.T."/>
            <person name="Tice H."/>
            <person name="Bornberg-Bauer E."/>
            <person name="Green P.J."/>
            <person name="Pearson G.A."/>
            <person name="Procaccini G."/>
            <person name="Duarte C.M."/>
            <person name="Schmutz J."/>
            <person name="Reusch T.B.H."/>
            <person name="Van de Peer Y."/>
        </authorList>
    </citation>
    <scope>NUCLEOTIDE SEQUENCE [LARGE SCALE GENOMIC DNA]</scope>
    <source>
        <strain evidence="3">cv. Finnish</strain>
    </source>
</reference>
<dbReference type="OMA" id="ESEFQGC"/>
<name>A0A0K9PJU4_ZOSMR</name>
<dbReference type="AlphaFoldDB" id="A0A0K9PJU4"/>
<dbReference type="EMBL" id="LFYR01000785">
    <property type="protein sequence ID" value="KMZ69229.1"/>
    <property type="molecule type" value="Genomic_DNA"/>
</dbReference>
<dbReference type="SUPFAM" id="SSF53254">
    <property type="entry name" value="Phosphoglycerate mutase-like"/>
    <property type="match status" value="1"/>
</dbReference>
<feature type="region of interest" description="Disordered" evidence="1">
    <location>
        <begin position="192"/>
        <end position="212"/>
    </location>
</feature>
<dbReference type="Pfam" id="PF00300">
    <property type="entry name" value="His_Phos_1"/>
    <property type="match status" value="1"/>
</dbReference>
<evidence type="ECO:0000256" key="1">
    <source>
        <dbReference type="SAM" id="MobiDB-lite"/>
    </source>
</evidence>
<dbReference type="OrthoDB" id="354304at2759"/>
<proteinExistence type="predicted"/>
<dbReference type="Gene3D" id="3.40.50.1240">
    <property type="entry name" value="Phosphoglycerate mutase-like"/>
    <property type="match status" value="1"/>
</dbReference>
<dbReference type="SMART" id="SM00855">
    <property type="entry name" value="PGAM"/>
    <property type="match status" value="1"/>
</dbReference>
<keyword evidence="3" id="KW-1185">Reference proteome</keyword>
<dbReference type="CDD" id="cd07067">
    <property type="entry name" value="HP_PGM_like"/>
    <property type="match status" value="1"/>
</dbReference>
<evidence type="ECO:0000313" key="2">
    <source>
        <dbReference type="EMBL" id="KMZ69229.1"/>
    </source>
</evidence>
<dbReference type="PANTHER" id="PTHR47821:SF2">
    <property type="entry name" value="PHOSPHOGLYCERATE MUTASE FAMILY PROTEIN"/>
    <property type="match status" value="1"/>
</dbReference>
<protein>
    <submittedName>
        <fullName evidence="2">Phosphoglycerate mutase-like protein</fullName>
    </submittedName>
</protein>
<evidence type="ECO:0000313" key="3">
    <source>
        <dbReference type="Proteomes" id="UP000036987"/>
    </source>
</evidence>
<dbReference type="InterPro" id="IPR029033">
    <property type="entry name" value="His_PPase_superfam"/>
</dbReference>
<accession>A0A0K9PJU4</accession>
<sequence length="240" mass="26736">MDEESSSFLRNEYWILRHGKSIPNERGIIVSSMENGTLPEFGLSIDGIKQAKLAGELLNQQVEGCKAMRENIRICYSPFSRTKHTAEVVAEVLNIPLEGPQCKAMVQLRERYFGPTVELQSHEKYSEIWTLDEMHPFGAFEGGESVADVVSRLSDALAAMEAEFQGCMILVVSHGDPLQILQTILSAATEQCQGQDQDQEGDYSGDNNSLDSRIKSITVPSVLSQHRMFALETGEVRRLI</sequence>
<organism evidence="2 3">
    <name type="scientific">Zostera marina</name>
    <name type="common">Eelgrass</name>
    <dbReference type="NCBI Taxonomy" id="29655"/>
    <lineage>
        <taxon>Eukaryota</taxon>
        <taxon>Viridiplantae</taxon>
        <taxon>Streptophyta</taxon>
        <taxon>Embryophyta</taxon>
        <taxon>Tracheophyta</taxon>
        <taxon>Spermatophyta</taxon>
        <taxon>Magnoliopsida</taxon>
        <taxon>Liliopsida</taxon>
        <taxon>Zosteraceae</taxon>
        <taxon>Zostera</taxon>
    </lineage>
</organism>
<dbReference type="InterPro" id="IPR013078">
    <property type="entry name" value="His_Pase_superF_clade-1"/>
</dbReference>
<dbReference type="Proteomes" id="UP000036987">
    <property type="component" value="Unassembled WGS sequence"/>
</dbReference>
<gene>
    <name evidence="2" type="ORF">ZOSMA_21G00830</name>
</gene>
<comment type="caution">
    <text evidence="2">The sequence shown here is derived from an EMBL/GenBank/DDBJ whole genome shotgun (WGS) entry which is preliminary data.</text>
</comment>
<dbReference type="STRING" id="29655.A0A0K9PJU4"/>